<evidence type="ECO:0000256" key="2">
    <source>
        <dbReference type="ARBA" id="ARBA00023315"/>
    </source>
</evidence>
<dbReference type="RefSeq" id="WP_100292329.1">
    <property type="nucleotide sequence ID" value="NZ_PGGC01000003.1"/>
</dbReference>
<reference evidence="4 5" key="1">
    <citation type="submission" date="2017-11" db="EMBL/GenBank/DDBJ databases">
        <title>Draft genome sequence of environmental isolate Aeromonas cavernicola sp. nov. MDC 2508.</title>
        <authorList>
            <person name="Colston S.M."/>
            <person name="Navarro A."/>
            <person name="Martinez-Murcia A.J."/>
            <person name="Graf J."/>
        </authorList>
    </citation>
    <scope>NUCLEOTIDE SEQUENCE [LARGE SCALE GENOMIC DNA]</scope>
    <source>
        <strain evidence="4 5">MDC 2508</strain>
    </source>
</reference>
<dbReference type="Pfam" id="PF00583">
    <property type="entry name" value="Acetyltransf_1"/>
    <property type="match status" value="1"/>
</dbReference>
<protein>
    <submittedName>
        <fullName evidence="4">GNAT family N-acetyltransferase</fullName>
    </submittedName>
</protein>
<dbReference type="GO" id="GO:0016747">
    <property type="term" value="F:acyltransferase activity, transferring groups other than amino-acyl groups"/>
    <property type="evidence" value="ECO:0007669"/>
    <property type="project" value="InterPro"/>
</dbReference>
<feature type="domain" description="N-acetyltransferase" evidence="3">
    <location>
        <begin position="2"/>
        <end position="150"/>
    </location>
</feature>
<dbReference type="InterPro" id="IPR000182">
    <property type="entry name" value="GNAT_dom"/>
</dbReference>
<gene>
    <name evidence="4" type="ORF">CUC53_00400</name>
</gene>
<organism evidence="4 5">
    <name type="scientific">Aeromonas cavernicola</name>
    <dbReference type="NCBI Taxonomy" id="1006623"/>
    <lineage>
        <taxon>Bacteria</taxon>
        <taxon>Pseudomonadati</taxon>
        <taxon>Pseudomonadota</taxon>
        <taxon>Gammaproteobacteria</taxon>
        <taxon>Aeromonadales</taxon>
        <taxon>Aeromonadaceae</taxon>
        <taxon>Aeromonas</taxon>
    </lineage>
</organism>
<proteinExistence type="predicted"/>
<evidence type="ECO:0000313" key="4">
    <source>
        <dbReference type="EMBL" id="PJG60735.1"/>
    </source>
</evidence>
<dbReference type="InterPro" id="IPR016181">
    <property type="entry name" value="Acyl_CoA_acyltransferase"/>
</dbReference>
<dbReference type="EMBL" id="PGGC01000003">
    <property type="protein sequence ID" value="PJG60735.1"/>
    <property type="molecule type" value="Genomic_DNA"/>
</dbReference>
<dbReference type="Gene3D" id="3.40.630.30">
    <property type="match status" value="1"/>
</dbReference>
<keyword evidence="2" id="KW-0012">Acyltransferase</keyword>
<dbReference type="PROSITE" id="PS51186">
    <property type="entry name" value="GNAT"/>
    <property type="match status" value="1"/>
</dbReference>
<evidence type="ECO:0000313" key="5">
    <source>
        <dbReference type="Proteomes" id="UP000235861"/>
    </source>
</evidence>
<keyword evidence="1 4" id="KW-0808">Transferase</keyword>
<dbReference type="InterPro" id="IPR050680">
    <property type="entry name" value="YpeA/RimI_acetyltransf"/>
</dbReference>
<comment type="caution">
    <text evidence="4">The sequence shown here is derived from an EMBL/GenBank/DDBJ whole genome shotgun (WGS) entry which is preliminary data.</text>
</comment>
<dbReference type="Proteomes" id="UP000235861">
    <property type="component" value="Unassembled WGS sequence"/>
</dbReference>
<evidence type="ECO:0000259" key="3">
    <source>
        <dbReference type="PROSITE" id="PS51186"/>
    </source>
</evidence>
<evidence type="ECO:0000256" key="1">
    <source>
        <dbReference type="ARBA" id="ARBA00022679"/>
    </source>
</evidence>
<dbReference type="CDD" id="cd04301">
    <property type="entry name" value="NAT_SF"/>
    <property type="match status" value="1"/>
</dbReference>
<accession>A0A2H9U9N9</accession>
<sequence length="181" mass="20790">MLTVREASLDDLGAIARLEHYCFAPDLAFGRRRWRYLLAQAKGRTLLVLDERKQLMGYLCALEHKGWDRLVIQTLAIRWTIRRQGWARRLLAQVIQDARKANWGAIRLEVDNTNEGALALYQQLGFQFQQHLTNYYGDGQHGQRLVLRLGRDDIVGRQPHLDGVSHHLNASANAIPLRDNA</sequence>
<name>A0A2H9U9N9_9GAMM</name>
<dbReference type="AlphaFoldDB" id="A0A2H9U9N9"/>
<keyword evidence="5" id="KW-1185">Reference proteome</keyword>
<dbReference type="PANTHER" id="PTHR43420:SF12">
    <property type="entry name" value="N-ACETYLTRANSFERASE DOMAIN-CONTAINING PROTEIN"/>
    <property type="match status" value="1"/>
</dbReference>
<dbReference type="OrthoDB" id="27442at2"/>
<dbReference type="PANTHER" id="PTHR43420">
    <property type="entry name" value="ACETYLTRANSFERASE"/>
    <property type="match status" value="1"/>
</dbReference>
<dbReference type="SUPFAM" id="SSF55729">
    <property type="entry name" value="Acyl-CoA N-acyltransferases (Nat)"/>
    <property type="match status" value="1"/>
</dbReference>